<comment type="caution">
    <text evidence="9">The sequence shown here is derived from an EMBL/GenBank/DDBJ whole genome shotgun (WGS) entry which is preliminary data.</text>
</comment>
<reference evidence="9 10" key="1">
    <citation type="submission" date="2009-06" db="EMBL/GenBank/DDBJ databases">
        <title>The draft genome of Clostridium carboxidivorans P7.</title>
        <authorList>
            <consortium name="US DOE Joint Genome Institute (JGI-PGF)"/>
            <person name="Lucas S."/>
            <person name="Copeland A."/>
            <person name="Lapidus A."/>
            <person name="Glavina del Rio T."/>
            <person name="Tice H."/>
            <person name="Bruce D."/>
            <person name="Goodwin L."/>
            <person name="Pitluck S."/>
            <person name="Larimer F."/>
            <person name="Land M.L."/>
            <person name="Hauser L."/>
            <person name="Hemme C.L."/>
        </authorList>
    </citation>
    <scope>NUCLEOTIDE SEQUENCE [LARGE SCALE GENOMIC DNA]</scope>
    <source>
        <strain evidence="9 10">P7</strain>
    </source>
</reference>
<feature type="transmembrane region" description="Helical" evidence="8">
    <location>
        <begin position="84"/>
        <end position="101"/>
    </location>
</feature>
<protein>
    <submittedName>
        <fullName evidence="9">Accessory gene regulator B</fullName>
    </submittedName>
</protein>
<keyword evidence="10" id="KW-1185">Reference proteome</keyword>
<keyword evidence="5" id="KW-0378">Hydrolase</keyword>
<keyword evidence="4 8" id="KW-0812">Transmembrane</keyword>
<dbReference type="AlphaFoldDB" id="C6PRE6"/>
<evidence type="ECO:0000256" key="4">
    <source>
        <dbReference type="ARBA" id="ARBA00022692"/>
    </source>
</evidence>
<feature type="transmembrane region" description="Helical" evidence="8">
    <location>
        <begin position="28"/>
        <end position="51"/>
    </location>
</feature>
<evidence type="ECO:0000256" key="6">
    <source>
        <dbReference type="ARBA" id="ARBA00022989"/>
    </source>
</evidence>
<dbReference type="STRING" id="536227.Ccar_11850"/>
<dbReference type="Pfam" id="PF04647">
    <property type="entry name" value="AgrB"/>
    <property type="match status" value="1"/>
</dbReference>
<dbReference type="GO" id="GO:0006508">
    <property type="term" value="P:proteolysis"/>
    <property type="evidence" value="ECO:0007669"/>
    <property type="project" value="UniProtKB-KW"/>
</dbReference>
<dbReference type="EMBL" id="ACVI01000017">
    <property type="protein sequence ID" value="EET88127.1"/>
    <property type="molecule type" value="Genomic_DNA"/>
</dbReference>
<feature type="transmembrane region" description="Helical" evidence="8">
    <location>
        <begin position="57"/>
        <end position="77"/>
    </location>
</feature>
<evidence type="ECO:0000256" key="8">
    <source>
        <dbReference type="SAM" id="Phobius"/>
    </source>
</evidence>
<keyword evidence="2" id="KW-0673">Quorum sensing</keyword>
<dbReference type="eggNOG" id="COG4512">
    <property type="taxonomic scope" value="Bacteria"/>
</dbReference>
<keyword evidence="1" id="KW-1003">Cell membrane</keyword>
<sequence>MIIESISNIIGNYIISNCSIDESNKENVIYALEAILGELFKIIVLLLIFLILHKSKFFIFSLLILISIRIFSGGIHLKTFNQCLLFSAFVFILTALISPSIPKMNSGIYYGIAIFDILSISIKSPCP</sequence>
<feature type="non-terminal residue" evidence="9">
    <location>
        <position position="127"/>
    </location>
</feature>
<accession>C6PRE6</accession>
<evidence type="ECO:0000313" key="9">
    <source>
        <dbReference type="EMBL" id="EET88127.1"/>
    </source>
</evidence>
<dbReference type="GO" id="GO:0016020">
    <property type="term" value="C:membrane"/>
    <property type="evidence" value="ECO:0007669"/>
    <property type="project" value="InterPro"/>
</dbReference>
<evidence type="ECO:0000313" key="10">
    <source>
        <dbReference type="Proteomes" id="UP000004198"/>
    </source>
</evidence>
<keyword evidence="6 8" id="KW-1133">Transmembrane helix</keyword>
<dbReference type="OrthoDB" id="2044325at2"/>
<evidence type="ECO:0000256" key="5">
    <source>
        <dbReference type="ARBA" id="ARBA00022801"/>
    </source>
</evidence>
<evidence type="ECO:0000256" key="7">
    <source>
        <dbReference type="ARBA" id="ARBA00023136"/>
    </source>
</evidence>
<dbReference type="InterPro" id="IPR006741">
    <property type="entry name" value="AgrB"/>
</dbReference>
<keyword evidence="3" id="KW-0645">Protease</keyword>
<keyword evidence="7 8" id="KW-0472">Membrane</keyword>
<evidence type="ECO:0000256" key="1">
    <source>
        <dbReference type="ARBA" id="ARBA00022475"/>
    </source>
</evidence>
<name>C6PRE6_9CLOT</name>
<proteinExistence type="predicted"/>
<dbReference type="GO" id="GO:0008233">
    <property type="term" value="F:peptidase activity"/>
    <property type="evidence" value="ECO:0007669"/>
    <property type="project" value="UniProtKB-KW"/>
</dbReference>
<evidence type="ECO:0000256" key="3">
    <source>
        <dbReference type="ARBA" id="ARBA00022670"/>
    </source>
</evidence>
<dbReference type="Proteomes" id="UP000004198">
    <property type="component" value="Unassembled WGS sequence"/>
</dbReference>
<evidence type="ECO:0000256" key="2">
    <source>
        <dbReference type="ARBA" id="ARBA00022654"/>
    </source>
</evidence>
<dbReference type="GO" id="GO:0009372">
    <property type="term" value="P:quorum sensing"/>
    <property type="evidence" value="ECO:0007669"/>
    <property type="project" value="UniProtKB-KW"/>
</dbReference>
<gene>
    <name evidence="9" type="ORF">CcarbDRAFT_1363</name>
</gene>
<organism evidence="9 10">
    <name type="scientific">Clostridium carboxidivorans P7</name>
    <dbReference type="NCBI Taxonomy" id="536227"/>
    <lineage>
        <taxon>Bacteria</taxon>
        <taxon>Bacillati</taxon>
        <taxon>Bacillota</taxon>
        <taxon>Clostridia</taxon>
        <taxon>Eubacteriales</taxon>
        <taxon>Clostridiaceae</taxon>
        <taxon>Clostridium</taxon>
    </lineage>
</organism>
<dbReference type="RefSeq" id="WP_007060248.1">
    <property type="nucleotide sequence ID" value="NZ_ACVI01000017.1"/>
</dbReference>